<evidence type="ECO:0000313" key="3">
    <source>
        <dbReference type="EMBL" id="CEK73726.1"/>
    </source>
</evidence>
<keyword evidence="1" id="KW-0732">Signal</keyword>
<evidence type="ECO:0000256" key="1">
    <source>
        <dbReference type="SAM" id="SignalP"/>
    </source>
</evidence>
<dbReference type="InterPro" id="IPR052220">
    <property type="entry name" value="METTL25"/>
</dbReference>
<evidence type="ECO:0000259" key="2">
    <source>
        <dbReference type="Pfam" id="PF13679"/>
    </source>
</evidence>
<dbReference type="EMBL" id="HACG01026861">
    <property type="protein sequence ID" value="CEK73726.1"/>
    <property type="molecule type" value="Transcribed_RNA"/>
</dbReference>
<dbReference type="InterPro" id="IPR025714">
    <property type="entry name" value="Methyltranfer_dom"/>
</dbReference>
<feature type="domain" description="Methyltransferase" evidence="2">
    <location>
        <begin position="59"/>
        <end position="336"/>
    </location>
</feature>
<gene>
    <name evidence="3" type="primary">ORF87996</name>
</gene>
<dbReference type="PANTHER" id="PTHR12496">
    <property type="entry name" value="CGI-41 METHYLTRANSFERASE"/>
    <property type="match status" value="1"/>
</dbReference>
<dbReference type="Pfam" id="PF13679">
    <property type="entry name" value="Methyltransf_32"/>
    <property type="match status" value="1"/>
</dbReference>
<proteinExistence type="predicted"/>
<sequence length="521" mass="58410">TRSLLSLSLCASLGSALRDVKPTLTKDIVVETDASLKPNYKNGQCMDMQHIFRKHVKPKKQHEIDKLGLVISLLSQLSSCSSVVDVGAGLGHLSRLLTFHHGLRVTTLEAVDGHASIAAAYDRELNKDVHKAYVKRKVLQAEEPISSSHFVKDTKCVNTVNMHSLPNETLSSQCNLVYDNDSNDCHSHLHIHCNTKSPSCLHLKEYNSSFVSLNCNENESSCHHQPLIHSCEQKKNDHTESVVNNLSDHVKSDDIDFLPNHVVFRVQPDTAVSQFLDIIQQRNCMDTGRKDESSNNFILAGLHACGDLTPTLLRVFVNCKTAVALASVACCYMKISLSRSHCSTTETTDLDNYPMSKYLRDLPKYQLSYAARELACHSADAYFKRLKDNSPHLKIHSFRAALQFLIKAVNPEFKSGMVRLITKKEARNTFLQYINDNLKKVGIDINNVPQDLIEHCDSLQKFWKRVVAFYTLRLCLAPVVETLILLDRALFLLENGIQCALVPVFDSAISPRNFALLAIKS</sequence>
<dbReference type="InterPro" id="IPR029063">
    <property type="entry name" value="SAM-dependent_MTases_sf"/>
</dbReference>
<dbReference type="AlphaFoldDB" id="A0A0B7A0S3"/>
<feature type="chain" id="PRO_5002111003" description="Methyltransferase domain-containing protein" evidence="1">
    <location>
        <begin position="17"/>
        <end position="521"/>
    </location>
</feature>
<protein>
    <recommendedName>
        <fullName evidence="2">Methyltransferase domain-containing protein</fullName>
    </recommendedName>
</protein>
<name>A0A0B7A0S3_9EUPU</name>
<feature type="non-terminal residue" evidence="3">
    <location>
        <position position="1"/>
    </location>
</feature>
<feature type="signal peptide" evidence="1">
    <location>
        <begin position="1"/>
        <end position="16"/>
    </location>
</feature>
<dbReference type="PANTHER" id="PTHR12496:SF2">
    <property type="entry name" value="METHYLTRANSFERASE-LIKE PROTEIN 25B"/>
    <property type="match status" value="1"/>
</dbReference>
<dbReference type="SUPFAM" id="SSF53335">
    <property type="entry name" value="S-adenosyl-L-methionine-dependent methyltransferases"/>
    <property type="match status" value="1"/>
</dbReference>
<accession>A0A0B7A0S3</accession>
<organism evidence="3">
    <name type="scientific">Arion vulgaris</name>
    <dbReference type="NCBI Taxonomy" id="1028688"/>
    <lineage>
        <taxon>Eukaryota</taxon>
        <taxon>Metazoa</taxon>
        <taxon>Spiralia</taxon>
        <taxon>Lophotrochozoa</taxon>
        <taxon>Mollusca</taxon>
        <taxon>Gastropoda</taxon>
        <taxon>Heterobranchia</taxon>
        <taxon>Euthyneura</taxon>
        <taxon>Panpulmonata</taxon>
        <taxon>Eupulmonata</taxon>
        <taxon>Stylommatophora</taxon>
        <taxon>Helicina</taxon>
        <taxon>Arionoidea</taxon>
        <taxon>Arionidae</taxon>
        <taxon>Arion</taxon>
    </lineage>
</organism>
<reference evidence="3" key="1">
    <citation type="submission" date="2014-12" db="EMBL/GenBank/DDBJ databases">
        <title>Insight into the proteome of Arion vulgaris.</title>
        <authorList>
            <person name="Aradska J."/>
            <person name="Bulat T."/>
            <person name="Smidak R."/>
            <person name="Sarate P."/>
            <person name="Gangsoo J."/>
            <person name="Sialana F."/>
            <person name="Bilban M."/>
            <person name="Lubec G."/>
        </authorList>
    </citation>
    <scope>NUCLEOTIDE SEQUENCE</scope>
    <source>
        <tissue evidence="3">Skin</tissue>
    </source>
</reference>